<evidence type="ECO:0000313" key="1">
    <source>
        <dbReference type="Ensembl" id="ENSMSIP00000012507.1"/>
    </source>
</evidence>
<name>A0A8C6GXT2_MUSSI</name>
<dbReference type="Ensembl" id="ENSMSIT00000015866.1">
    <property type="protein sequence ID" value="ENSMSIP00000012507.1"/>
    <property type="gene ID" value="ENSMSIG00000010878.1"/>
</dbReference>
<sequence length="132" mass="14670">MLTTEPSLQRRNLISLARFFLPNLSCLLLEWARAIRQACYRCVPTYPAFTYVLGSLNPDLHACVASTLSHDESSFCSCLKDFVLLLAEPGVKCLCPQLGLRHALSQPTPVIGSWSCRNLGTEFIRNLGDNIV</sequence>
<accession>A0A8C6GXT2</accession>
<protein>
    <submittedName>
        <fullName evidence="1">Uncharacterized protein</fullName>
    </submittedName>
</protein>
<reference evidence="1" key="1">
    <citation type="submission" date="2025-08" db="UniProtKB">
        <authorList>
            <consortium name="Ensembl"/>
        </authorList>
    </citation>
    <scope>IDENTIFICATION</scope>
</reference>
<dbReference type="GeneTree" id="ENSGT00900000143415"/>
<dbReference type="Proteomes" id="UP000694415">
    <property type="component" value="Unplaced"/>
</dbReference>
<reference evidence="1" key="2">
    <citation type="submission" date="2025-09" db="UniProtKB">
        <authorList>
            <consortium name="Ensembl"/>
        </authorList>
    </citation>
    <scope>IDENTIFICATION</scope>
</reference>
<dbReference type="AlphaFoldDB" id="A0A8C6GXT2"/>
<keyword evidence="2" id="KW-1185">Reference proteome</keyword>
<organism evidence="1 2">
    <name type="scientific">Mus spicilegus</name>
    <name type="common">Mound-building mouse</name>
    <dbReference type="NCBI Taxonomy" id="10103"/>
    <lineage>
        <taxon>Eukaryota</taxon>
        <taxon>Metazoa</taxon>
        <taxon>Chordata</taxon>
        <taxon>Craniata</taxon>
        <taxon>Vertebrata</taxon>
        <taxon>Euteleostomi</taxon>
        <taxon>Mammalia</taxon>
        <taxon>Eutheria</taxon>
        <taxon>Euarchontoglires</taxon>
        <taxon>Glires</taxon>
        <taxon>Rodentia</taxon>
        <taxon>Myomorpha</taxon>
        <taxon>Muroidea</taxon>
        <taxon>Muridae</taxon>
        <taxon>Murinae</taxon>
        <taxon>Mus</taxon>
        <taxon>Mus</taxon>
    </lineage>
</organism>
<evidence type="ECO:0000313" key="2">
    <source>
        <dbReference type="Proteomes" id="UP000694415"/>
    </source>
</evidence>
<proteinExistence type="predicted"/>